<organism evidence="1 2">
    <name type="scientific">Spirochaeta isovalerica</name>
    <dbReference type="NCBI Taxonomy" id="150"/>
    <lineage>
        <taxon>Bacteria</taxon>
        <taxon>Pseudomonadati</taxon>
        <taxon>Spirochaetota</taxon>
        <taxon>Spirochaetia</taxon>
        <taxon>Spirochaetales</taxon>
        <taxon>Spirochaetaceae</taxon>
        <taxon>Spirochaeta</taxon>
    </lineage>
</organism>
<accession>A0A841R9T7</accession>
<proteinExistence type="predicted"/>
<evidence type="ECO:0000313" key="1">
    <source>
        <dbReference type="EMBL" id="MBB6479770.1"/>
    </source>
</evidence>
<dbReference type="AlphaFoldDB" id="A0A841R9T7"/>
<protein>
    <submittedName>
        <fullName evidence="1">Uncharacterized protein</fullName>
    </submittedName>
</protein>
<reference evidence="1 2" key="1">
    <citation type="submission" date="2020-08" db="EMBL/GenBank/DDBJ databases">
        <title>Genomic Encyclopedia of Type Strains, Phase IV (KMG-IV): sequencing the most valuable type-strain genomes for metagenomic binning, comparative biology and taxonomic classification.</title>
        <authorList>
            <person name="Goeker M."/>
        </authorList>
    </citation>
    <scope>NUCLEOTIDE SEQUENCE [LARGE SCALE GENOMIC DNA]</scope>
    <source>
        <strain evidence="1 2">DSM 2461</strain>
    </source>
</reference>
<comment type="caution">
    <text evidence="1">The sequence shown here is derived from an EMBL/GenBank/DDBJ whole genome shotgun (WGS) entry which is preliminary data.</text>
</comment>
<keyword evidence="2" id="KW-1185">Reference proteome</keyword>
<name>A0A841R9T7_9SPIO</name>
<dbReference type="Proteomes" id="UP000587760">
    <property type="component" value="Unassembled WGS sequence"/>
</dbReference>
<evidence type="ECO:0000313" key="2">
    <source>
        <dbReference type="Proteomes" id="UP000587760"/>
    </source>
</evidence>
<gene>
    <name evidence="1" type="ORF">HNR50_001428</name>
</gene>
<sequence>MLKIIIHSDNQLAVCLAETAVNGILLSSVLRQSNPSDPGVRLADFLQLPESAVPASVIDKKNIPQKRRALENGNEALKKRIDMARSII</sequence>
<dbReference type="EMBL" id="JACHGJ010000002">
    <property type="protein sequence ID" value="MBB6479770.1"/>
    <property type="molecule type" value="Genomic_DNA"/>
</dbReference>